<evidence type="ECO:0000256" key="1">
    <source>
        <dbReference type="ARBA" id="ARBA00010699"/>
    </source>
</evidence>
<dbReference type="InterPro" id="IPR002376">
    <property type="entry name" value="Formyl_transf_N"/>
</dbReference>
<evidence type="ECO:0000256" key="2">
    <source>
        <dbReference type="ARBA" id="ARBA00012261"/>
    </source>
</evidence>
<dbReference type="GO" id="GO:0004479">
    <property type="term" value="F:methionyl-tRNA formyltransferase activity"/>
    <property type="evidence" value="ECO:0007669"/>
    <property type="project" value="UniProtKB-UniRule"/>
</dbReference>
<dbReference type="Pfam" id="PF00551">
    <property type="entry name" value="Formyl_trans_N"/>
    <property type="match status" value="1"/>
</dbReference>
<keyword evidence="4 5" id="KW-0648">Protein biosynthesis</keyword>
<dbReference type="HAMAP" id="MF_00182">
    <property type="entry name" value="Formyl_trans"/>
    <property type="match status" value="1"/>
</dbReference>
<comment type="function">
    <text evidence="5">Attaches a formyl group to the free amino group of methionyl-tRNA(fMet). The formyl group appears to play a dual role in the initiator identity of N-formylmethionyl-tRNA by promoting its recognition by IF2 and preventing the misappropriation of this tRNA by the elongation apparatus.</text>
</comment>
<feature type="domain" description="Formyl transferase C-terminal" evidence="7">
    <location>
        <begin position="203"/>
        <end position="300"/>
    </location>
</feature>
<dbReference type="SUPFAM" id="SSF53328">
    <property type="entry name" value="Formyltransferase"/>
    <property type="match status" value="1"/>
</dbReference>
<evidence type="ECO:0000259" key="7">
    <source>
        <dbReference type="Pfam" id="PF02911"/>
    </source>
</evidence>
<dbReference type="EC" id="2.1.2.9" evidence="2 5"/>
<dbReference type="PANTHER" id="PTHR11138">
    <property type="entry name" value="METHIONYL-TRNA FORMYLTRANSFERASE"/>
    <property type="match status" value="1"/>
</dbReference>
<dbReference type="RefSeq" id="WP_183816027.1">
    <property type="nucleotide sequence ID" value="NZ_JACHOB010000001.1"/>
</dbReference>
<evidence type="ECO:0000313" key="8">
    <source>
        <dbReference type="EMBL" id="MBB4658307.1"/>
    </source>
</evidence>
<evidence type="ECO:0000256" key="5">
    <source>
        <dbReference type="HAMAP-Rule" id="MF_00182"/>
    </source>
</evidence>
<dbReference type="InterPro" id="IPR005794">
    <property type="entry name" value="Fmt"/>
</dbReference>
<reference evidence="8 9" key="1">
    <citation type="submission" date="2020-08" db="EMBL/GenBank/DDBJ databases">
        <title>Genomic Encyclopedia of Type Strains, Phase IV (KMG-IV): sequencing the most valuable type-strain genomes for metagenomic binning, comparative biology and taxonomic classification.</title>
        <authorList>
            <person name="Goeker M."/>
        </authorList>
    </citation>
    <scope>NUCLEOTIDE SEQUENCE [LARGE SCALE GENOMIC DNA]</scope>
    <source>
        <strain evidence="8 9">DSM 102850</strain>
    </source>
</reference>
<dbReference type="InterPro" id="IPR041711">
    <property type="entry name" value="Met-tRNA-FMT_N"/>
</dbReference>
<dbReference type="GO" id="GO:0005829">
    <property type="term" value="C:cytosol"/>
    <property type="evidence" value="ECO:0007669"/>
    <property type="project" value="TreeGrafter"/>
</dbReference>
<dbReference type="Gene3D" id="3.40.50.12230">
    <property type="match status" value="1"/>
</dbReference>
<name>A0A840I0Q8_9PROT</name>
<comment type="caution">
    <text evidence="8">The sequence shown here is derived from an EMBL/GenBank/DDBJ whole genome shotgun (WGS) entry which is preliminary data.</text>
</comment>
<dbReference type="InterPro" id="IPR044135">
    <property type="entry name" value="Met-tRNA-FMT_C"/>
</dbReference>
<evidence type="ECO:0000259" key="6">
    <source>
        <dbReference type="Pfam" id="PF00551"/>
    </source>
</evidence>
<feature type="domain" description="Formyl transferase N-terminal" evidence="6">
    <location>
        <begin position="1"/>
        <end position="178"/>
    </location>
</feature>
<keyword evidence="3 5" id="KW-0808">Transferase</keyword>
<dbReference type="PANTHER" id="PTHR11138:SF5">
    <property type="entry name" value="METHIONYL-TRNA FORMYLTRANSFERASE, MITOCHONDRIAL"/>
    <property type="match status" value="1"/>
</dbReference>
<comment type="catalytic activity">
    <reaction evidence="5">
        <text>L-methionyl-tRNA(fMet) + (6R)-10-formyltetrahydrofolate = N-formyl-L-methionyl-tRNA(fMet) + (6S)-5,6,7,8-tetrahydrofolate + H(+)</text>
        <dbReference type="Rhea" id="RHEA:24380"/>
        <dbReference type="Rhea" id="RHEA-COMP:9952"/>
        <dbReference type="Rhea" id="RHEA-COMP:9953"/>
        <dbReference type="ChEBI" id="CHEBI:15378"/>
        <dbReference type="ChEBI" id="CHEBI:57453"/>
        <dbReference type="ChEBI" id="CHEBI:78530"/>
        <dbReference type="ChEBI" id="CHEBI:78844"/>
        <dbReference type="ChEBI" id="CHEBI:195366"/>
        <dbReference type="EC" id="2.1.2.9"/>
    </reaction>
</comment>
<dbReference type="CDD" id="cd08704">
    <property type="entry name" value="Met_tRNA_FMT_C"/>
    <property type="match status" value="1"/>
</dbReference>
<dbReference type="InterPro" id="IPR011034">
    <property type="entry name" value="Formyl_transferase-like_C_sf"/>
</dbReference>
<dbReference type="Proteomes" id="UP000563524">
    <property type="component" value="Unassembled WGS sequence"/>
</dbReference>
<dbReference type="InterPro" id="IPR036477">
    <property type="entry name" value="Formyl_transf_N_sf"/>
</dbReference>
<keyword evidence="9" id="KW-1185">Reference proteome</keyword>
<organism evidence="8 9">
    <name type="scientific">Parvularcula dongshanensis</name>
    <dbReference type="NCBI Taxonomy" id="1173995"/>
    <lineage>
        <taxon>Bacteria</taxon>
        <taxon>Pseudomonadati</taxon>
        <taxon>Pseudomonadota</taxon>
        <taxon>Alphaproteobacteria</taxon>
        <taxon>Parvularculales</taxon>
        <taxon>Parvularculaceae</taxon>
        <taxon>Parvularcula</taxon>
    </lineage>
</organism>
<evidence type="ECO:0000256" key="4">
    <source>
        <dbReference type="ARBA" id="ARBA00022917"/>
    </source>
</evidence>
<dbReference type="FunFam" id="3.40.50.12230:FF:000001">
    <property type="entry name" value="Methionyl-tRNA formyltransferase"/>
    <property type="match status" value="1"/>
</dbReference>
<dbReference type="AlphaFoldDB" id="A0A840I0Q8"/>
<sequence>MRVVFMGTPDYAVPALAELIASGHEVVCVYSQPPRPRGRGHKLHPSPVHAFAEAHGIPVRTPTSLKKPDAQDAFANLRAEVGIVVAYGLILPQAILDAPDYGCLNLHGSLLPRWRGAAPIQRAIMAGDAVTGVQLMQMEAGLDTGPVLLSETVPIEPSETYGSLHDKLSRTGADLLPRGLAALERGGLTRVPQSEDGVTYAHKITAEEARIDWSRPAAEVDAHIRGLSPFPGAWTEDARGTRLKLLLSRIGSDTNEAAGTVLAKVGALGVACGDGRTVELVRLQRPGGRPQASEEFLRGYDLPPGSVLT</sequence>
<feature type="binding site" evidence="5">
    <location>
        <begin position="109"/>
        <end position="112"/>
    </location>
    <ligand>
        <name>(6S)-5,6,7,8-tetrahydrofolate</name>
        <dbReference type="ChEBI" id="CHEBI:57453"/>
    </ligand>
</feature>
<dbReference type="CDD" id="cd08646">
    <property type="entry name" value="FMT_core_Met-tRNA-FMT_N"/>
    <property type="match status" value="1"/>
</dbReference>
<accession>A0A840I0Q8</accession>
<gene>
    <name evidence="5" type="primary">fmt</name>
    <name evidence="8" type="ORF">GGQ59_000807</name>
</gene>
<protein>
    <recommendedName>
        <fullName evidence="2 5">Methionyl-tRNA formyltransferase</fullName>
        <ecNumber evidence="2 5">2.1.2.9</ecNumber>
    </recommendedName>
</protein>
<dbReference type="EMBL" id="JACHOB010000001">
    <property type="protein sequence ID" value="MBB4658307.1"/>
    <property type="molecule type" value="Genomic_DNA"/>
</dbReference>
<evidence type="ECO:0000313" key="9">
    <source>
        <dbReference type="Proteomes" id="UP000563524"/>
    </source>
</evidence>
<dbReference type="SUPFAM" id="SSF50486">
    <property type="entry name" value="FMT C-terminal domain-like"/>
    <property type="match status" value="1"/>
</dbReference>
<dbReference type="NCBIfam" id="TIGR00460">
    <property type="entry name" value="fmt"/>
    <property type="match status" value="1"/>
</dbReference>
<dbReference type="Pfam" id="PF02911">
    <property type="entry name" value="Formyl_trans_C"/>
    <property type="match status" value="1"/>
</dbReference>
<proteinExistence type="inferred from homology"/>
<evidence type="ECO:0000256" key="3">
    <source>
        <dbReference type="ARBA" id="ARBA00022679"/>
    </source>
</evidence>
<dbReference type="InterPro" id="IPR005793">
    <property type="entry name" value="Formyl_trans_C"/>
</dbReference>
<comment type="similarity">
    <text evidence="1 5">Belongs to the Fmt family.</text>
</comment>